<feature type="region of interest" description="Disordered" evidence="2">
    <location>
        <begin position="396"/>
        <end position="417"/>
    </location>
</feature>
<feature type="compositionally biased region" description="Low complexity" evidence="2">
    <location>
        <begin position="323"/>
        <end position="334"/>
    </location>
</feature>
<feature type="compositionally biased region" description="Polar residues" evidence="2">
    <location>
        <begin position="235"/>
        <end position="244"/>
    </location>
</feature>
<evidence type="ECO:0000256" key="2">
    <source>
        <dbReference type="SAM" id="MobiDB-lite"/>
    </source>
</evidence>
<proteinExistence type="predicted"/>
<feature type="region of interest" description="Disordered" evidence="2">
    <location>
        <begin position="195"/>
        <end position="218"/>
    </location>
</feature>
<feature type="region of interest" description="Disordered" evidence="2">
    <location>
        <begin position="573"/>
        <end position="612"/>
    </location>
</feature>
<feature type="coiled-coil region" evidence="1">
    <location>
        <begin position="110"/>
        <end position="137"/>
    </location>
</feature>
<protein>
    <submittedName>
        <fullName evidence="4">Uncharacterized protein</fullName>
    </submittedName>
</protein>
<keyword evidence="3" id="KW-1133">Transmembrane helix</keyword>
<feature type="compositionally biased region" description="Polar residues" evidence="2">
    <location>
        <begin position="297"/>
        <end position="317"/>
    </location>
</feature>
<dbReference type="EMBL" id="KZ988057">
    <property type="protein sequence ID" value="RKP13296.1"/>
    <property type="molecule type" value="Genomic_DNA"/>
</dbReference>
<feature type="compositionally biased region" description="Polar residues" evidence="2">
    <location>
        <begin position="60"/>
        <end position="69"/>
    </location>
</feature>
<evidence type="ECO:0000256" key="3">
    <source>
        <dbReference type="SAM" id="Phobius"/>
    </source>
</evidence>
<feature type="compositionally biased region" description="Acidic residues" evidence="2">
    <location>
        <begin position="252"/>
        <end position="278"/>
    </location>
</feature>
<feature type="compositionally biased region" description="Low complexity" evidence="2">
    <location>
        <begin position="16"/>
        <end position="25"/>
    </location>
</feature>
<feature type="region of interest" description="Disordered" evidence="2">
    <location>
        <begin position="235"/>
        <end position="354"/>
    </location>
</feature>
<feature type="compositionally biased region" description="Basic and acidic residues" evidence="2">
    <location>
        <begin position="586"/>
        <end position="595"/>
    </location>
</feature>
<keyword evidence="3" id="KW-0812">Transmembrane</keyword>
<gene>
    <name evidence="4" type="ORF">BJ684DRAFT_16292</name>
</gene>
<keyword evidence="3" id="KW-0472">Membrane</keyword>
<feature type="compositionally biased region" description="Polar residues" evidence="2">
    <location>
        <begin position="1"/>
        <end position="10"/>
    </location>
</feature>
<organism evidence="4 5">
    <name type="scientific">Piptocephalis cylindrospora</name>
    <dbReference type="NCBI Taxonomy" id="1907219"/>
    <lineage>
        <taxon>Eukaryota</taxon>
        <taxon>Fungi</taxon>
        <taxon>Fungi incertae sedis</taxon>
        <taxon>Zoopagomycota</taxon>
        <taxon>Zoopagomycotina</taxon>
        <taxon>Zoopagomycetes</taxon>
        <taxon>Zoopagales</taxon>
        <taxon>Piptocephalidaceae</taxon>
        <taxon>Piptocephalis</taxon>
    </lineage>
</organism>
<name>A0A4P9Y2Z7_9FUNG</name>
<evidence type="ECO:0000313" key="5">
    <source>
        <dbReference type="Proteomes" id="UP000267251"/>
    </source>
</evidence>
<dbReference type="OrthoDB" id="10631054at2759"/>
<dbReference type="Proteomes" id="UP000267251">
    <property type="component" value="Unassembled WGS sequence"/>
</dbReference>
<feature type="transmembrane region" description="Helical" evidence="3">
    <location>
        <begin position="536"/>
        <end position="562"/>
    </location>
</feature>
<dbReference type="AlphaFoldDB" id="A0A4P9Y2Z7"/>
<reference evidence="5" key="1">
    <citation type="journal article" date="2018" name="Nat. Microbiol.">
        <title>Leveraging single-cell genomics to expand the fungal tree of life.</title>
        <authorList>
            <person name="Ahrendt S.R."/>
            <person name="Quandt C.A."/>
            <person name="Ciobanu D."/>
            <person name="Clum A."/>
            <person name="Salamov A."/>
            <person name="Andreopoulos B."/>
            <person name="Cheng J.F."/>
            <person name="Woyke T."/>
            <person name="Pelin A."/>
            <person name="Henrissat B."/>
            <person name="Reynolds N.K."/>
            <person name="Benny G.L."/>
            <person name="Smith M.E."/>
            <person name="James T.Y."/>
            <person name="Grigoriev I.V."/>
        </authorList>
    </citation>
    <scope>NUCLEOTIDE SEQUENCE [LARGE SCALE GENOMIC DNA]</scope>
</reference>
<feature type="compositionally biased region" description="Low complexity" evidence="2">
    <location>
        <begin position="207"/>
        <end position="216"/>
    </location>
</feature>
<feature type="region of interest" description="Disordered" evidence="2">
    <location>
        <begin position="1"/>
        <end position="98"/>
    </location>
</feature>
<evidence type="ECO:0000313" key="4">
    <source>
        <dbReference type="EMBL" id="RKP13296.1"/>
    </source>
</evidence>
<sequence>MAPSTHQTSYRGFRRPSTPSSLSSHGGSGTSGGSVFRPGFPSRVHPSIPIEGRIPGGESRGSTSETDLYQGSIDVDDSPYSSGDKDGVGLGQSMRHPMRRPFDLAQDDMEEDLEMKVQRYQKQISLLQIERDSLSKQVEYLSLMHGISYQPSSGSSLSSHGGARRSGAASAIGIGSSSYSTSMYQGMDMSGTSATLVSGGDRRPSWAASATTSSGGDQYFVASSTRKMKVCVSTALSAPSSPTDTDGYPSETDPEDGEEDLASMYDEEMETEEEDTIEGDGGNVGDGEDFGKGVGASISSLTLSETRMSSDSPSSLGLFQEDPTPSSTANNSPSVKEDKGNDWDTDDEEEVRRDKNCSLGETPKALVIPSPVIPADLWASIDAVQKDLSYDYDEEEAGIDETEEGGVKEGSPTGGWRSRRRGIKARYLGMCRTLEETSDRIRTMADVLGFRLGSVGRRSPTSSPGGLPDASVLVEQLSEEVISLLAFLQGPQSRSPPVRTWGKEVLGSGLRQRAERAVSLPSWIPMSKMVSRMMRLARFMAAALLWLLCLAYTVGMLLIVGWKRGSLSRNLDQTGRSGNHASGGDRGFRGDRDSNEDANDAEGTGSAGRATT</sequence>
<accession>A0A4P9Y2Z7</accession>
<keyword evidence="5" id="KW-1185">Reference proteome</keyword>
<evidence type="ECO:0000256" key="1">
    <source>
        <dbReference type="SAM" id="Coils"/>
    </source>
</evidence>
<keyword evidence="1" id="KW-0175">Coiled coil</keyword>